<dbReference type="AlphaFoldDB" id="A0AAV7GSR7"/>
<name>A0AAV7GSR7_DENCH</name>
<sequence>MLNGRLGRYGKLGYCGIDPELEHKLDLMFMGVVATRDHAWTPNQGLDHEHDKSKDINWIKHNLCLEEHLKFSYGKGSVIVKVLDLERENQLPAEVSWAALN</sequence>
<gene>
    <name evidence="1" type="ORF">IEQ34_013600</name>
</gene>
<keyword evidence="2" id="KW-1185">Reference proteome</keyword>
<organism evidence="1 2">
    <name type="scientific">Dendrobium chrysotoxum</name>
    <name type="common">Orchid</name>
    <dbReference type="NCBI Taxonomy" id="161865"/>
    <lineage>
        <taxon>Eukaryota</taxon>
        <taxon>Viridiplantae</taxon>
        <taxon>Streptophyta</taxon>
        <taxon>Embryophyta</taxon>
        <taxon>Tracheophyta</taxon>
        <taxon>Spermatophyta</taxon>
        <taxon>Magnoliopsida</taxon>
        <taxon>Liliopsida</taxon>
        <taxon>Asparagales</taxon>
        <taxon>Orchidaceae</taxon>
        <taxon>Epidendroideae</taxon>
        <taxon>Malaxideae</taxon>
        <taxon>Dendrobiinae</taxon>
        <taxon>Dendrobium</taxon>
    </lineage>
</organism>
<proteinExistence type="predicted"/>
<comment type="caution">
    <text evidence="1">The sequence shown here is derived from an EMBL/GenBank/DDBJ whole genome shotgun (WGS) entry which is preliminary data.</text>
</comment>
<evidence type="ECO:0000313" key="1">
    <source>
        <dbReference type="EMBL" id="KAH0458285.1"/>
    </source>
</evidence>
<evidence type="ECO:0000313" key="2">
    <source>
        <dbReference type="Proteomes" id="UP000775213"/>
    </source>
</evidence>
<accession>A0AAV7GSR7</accession>
<reference evidence="1 2" key="1">
    <citation type="journal article" date="2021" name="Hortic Res">
        <title>Chromosome-scale assembly of the Dendrobium chrysotoxum genome enhances the understanding of orchid evolution.</title>
        <authorList>
            <person name="Zhang Y."/>
            <person name="Zhang G.Q."/>
            <person name="Zhang D."/>
            <person name="Liu X.D."/>
            <person name="Xu X.Y."/>
            <person name="Sun W.H."/>
            <person name="Yu X."/>
            <person name="Zhu X."/>
            <person name="Wang Z.W."/>
            <person name="Zhao X."/>
            <person name="Zhong W.Y."/>
            <person name="Chen H."/>
            <person name="Yin W.L."/>
            <person name="Huang T."/>
            <person name="Niu S.C."/>
            <person name="Liu Z.J."/>
        </authorList>
    </citation>
    <scope>NUCLEOTIDE SEQUENCE [LARGE SCALE GENOMIC DNA]</scope>
    <source>
        <strain evidence="1">Lindl</strain>
    </source>
</reference>
<protein>
    <submittedName>
        <fullName evidence="1">Uncharacterized protein</fullName>
    </submittedName>
</protein>
<dbReference type="Proteomes" id="UP000775213">
    <property type="component" value="Unassembled WGS sequence"/>
</dbReference>
<dbReference type="EMBL" id="JAGFBR010000012">
    <property type="protein sequence ID" value="KAH0458285.1"/>
    <property type="molecule type" value="Genomic_DNA"/>
</dbReference>